<accession>A0A3R7MFB8</accession>
<dbReference type="EMBL" id="QCYY01001042">
    <property type="protein sequence ID" value="ROT80981.1"/>
    <property type="molecule type" value="Genomic_DNA"/>
</dbReference>
<gene>
    <name evidence="1" type="ORF">C7M84_000266</name>
</gene>
<protein>
    <submittedName>
        <fullName evidence="1">Vitelline membrane outer layer protein 1</fullName>
    </submittedName>
</protein>
<name>A0A3R7MFB8_PENVA</name>
<reference evidence="1 2" key="1">
    <citation type="submission" date="2018-04" db="EMBL/GenBank/DDBJ databases">
        <authorList>
            <person name="Zhang X."/>
            <person name="Yuan J."/>
            <person name="Li F."/>
            <person name="Xiang J."/>
        </authorList>
    </citation>
    <scope>NUCLEOTIDE SEQUENCE [LARGE SCALE GENOMIC DNA]</scope>
    <source>
        <tissue evidence="1">Muscle</tissue>
    </source>
</reference>
<dbReference type="InterPro" id="IPR036706">
    <property type="entry name" value="VOMI_sf"/>
</dbReference>
<dbReference type="Proteomes" id="UP000283509">
    <property type="component" value="Unassembled WGS sequence"/>
</dbReference>
<evidence type="ECO:0000313" key="1">
    <source>
        <dbReference type="EMBL" id="ROT80981.1"/>
    </source>
</evidence>
<dbReference type="GO" id="GO:0005615">
    <property type="term" value="C:extracellular space"/>
    <property type="evidence" value="ECO:0007669"/>
    <property type="project" value="TreeGrafter"/>
</dbReference>
<dbReference type="STRING" id="6689.A0A3R7MFB8"/>
<comment type="caution">
    <text evidence="1">The sequence shown here is derived from an EMBL/GenBank/DDBJ whole genome shotgun (WGS) entry which is preliminary data.</text>
</comment>
<dbReference type="OrthoDB" id="6329319at2759"/>
<proteinExistence type="predicted"/>
<dbReference type="PANTHER" id="PTHR18841">
    <property type="entry name" value="VITELLINE MEMBRANE OUTER LAYER PROTEIN I-RELATED"/>
    <property type="match status" value="1"/>
</dbReference>
<dbReference type="SUPFAM" id="SSF51092">
    <property type="entry name" value="Vitelline membrane outer protein-I (VMO-I)"/>
    <property type="match status" value="1"/>
</dbReference>
<dbReference type="InterPro" id="IPR005515">
    <property type="entry name" value="VOMI"/>
</dbReference>
<organism evidence="1 2">
    <name type="scientific">Penaeus vannamei</name>
    <name type="common">Whiteleg shrimp</name>
    <name type="synonym">Litopenaeus vannamei</name>
    <dbReference type="NCBI Taxonomy" id="6689"/>
    <lineage>
        <taxon>Eukaryota</taxon>
        <taxon>Metazoa</taxon>
        <taxon>Ecdysozoa</taxon>
        <taxon>Arthropoda</taxon>
        <taxon>Crustacea</taxon>
        <taxon>Multicrustacea</taxon>
        <taxon>Malacostraca</taxon>
        <taxon>Eumalacostraca</taxon>
        <taxon>Eucarida</taxon>
        <taxon>Decapoda</taxon>
        <taxon>Dendrobranchiata</taxon>
        <taxon>Penaeoidea</taxon>
        <taxon>Penaeidae</taxon>
        <taxon>Penaeus</taxon>
    </lineage>
</organism>
<reference evidence="1 2" key="2">
    <citation type="submission" date="2019-01" db="EMBL/GenBank/DDBJ databases">
        <title>The decoding of complex shrimp genome reveals the adaptation for benthos swimmer, frequently molting mechanism and breeding impact on genome.</title>
        <authorList>
            <person name="Sun Y."/>
            <person name="Gao Y."/>
            <person name="Yu Y."/>
        </authorList>
    </citation>
    <scope>NUCLEOTIDE SEQUENCE [LARGE SCALE GENOMIC DNA]</scope>
    <source>
        <tissue evidence="1">Muscle</tissue>
    </source>
</reference>
<dbReference type="Pfam" id="PF03762">
    <property type="entry name" value="VOMI"/>
    <property type="match status" value="1"/>
</dbReference>
<dbReference type="PANTHER" id="PTHR18841:SF0">
    <property type="entry name" value="VITELLINE MEMBRANE OUTER LAYER 1 HOMOLOG A-RELATED"/>
    <property type="match status" value="1"/>
</dbReference>
<sequence length="203" mass="21908">MIKAFSCSRSLFIPPVTAVVSPVQTSSPGHWGSWHPWFYCSPGSFMHAIRIKYDDYDSYPDSGGVTNLEVFCKYPDGTAANSAVLGVNDYTPPGSWLSYQGCPPGTWIKAWEQSVTPPLGGSIDDDALNNFIFHCSSDLNGRSGLGTALSGTGDTRYPLSLGECPFSTVACGVTLMVESFQYLGDNTAVNDMHLACCFIDLFV</sequence>
<keyword evidence="2" id="KW-1185">Reference proteome</keyword>
<dbReference type="AlphaFoldDB" id="A0A3R7MFB8"/>
<evidence type="ECO:0000313" key="2">
    <source>
        <dbReference type="Proteomes" id="UP000283509"/>
    </source>
</evidence>
<dbReference type="SMR" id="A0A3R7MFB8"/>
<dbReference type="Gene3D" id="2.100.10.20">
    <property type="entry name" value="Vitelline membrane outer layer protein I (VOMI)"/>
    <property type="match status" value="1"/>
</dbReference>